<evidence type="ECO:0000256" key="4">
    <source>
        <dbReference type="SAM" id="MobiDB-lite"/>
    </source>
</evidence>
<keyword evidence="7" id="KW-1185">Reference proteome</keyword>
<proteinExistence type="predicted"/>
<organism evidence="6 7">
    <name type="scientific">Lichtheimia ornata</name>
    <dbReference type="NCBI Taxonomy" id="688661"/>
    <lineage>
        <taxon>Eukaryota</taxon>
        <taxon>Fungi</taxon>
        <taxon>Fungi incertae sedis</taxon>
        <taxon>Mucoromycota</taxon>
        <taxon>Mucoromycotina</taxon>
        <taxon>Mucoromycetes</taxon>
        <taxon>Mucorales</taxon>
        <taxon>Lichtheimiaceae</taxon>
        <taxon>Lichtheimia</taxon>
    </lineage>
</organism>
<sequence>MTTHDVHRAMEENLFNTFHHRHNPLQSSSILGPRSTGNGYPSAMSASDLITMSSRHQRSNRPNSDMYRAAHHGFRGHTTEAEAIDKMYEDIQRYEKMMDEAAAASLDQDFKDELEHVNQWFLCRSDPERTAALYTLVQNASQIQIRFLITVLQQRADPLGDVLSPAGQDKGPAPVAVAGSVVSTESQYEMRKRQMYPPSRRGTRSNLCNRLTSALSEPDDLRRRDLLVPTSLGSNLSQQGLLYEKALAARAQIQAANRAAAAAAAAASSNSASSTTSSTTASSTFSPRTSTSERTSLFGAASSDWPFHLARDRNSNGSGSSGGSAGGGGRNGGGGNASNDGNSEWSFGSLSSSKKWSSRKSDTIREDHEEQHHSMLSSMAALEQAQARLRASKAAAAAAASSRHNNNHHHHQHHQPSLHVTSSSQQQQQSPSAVLATPPSPAPVAATTKSTEPIIGNSANSSPRMTTPSSSPAPPPGLEKKQQQQQQQQHFGQFLVPPSDDGNNPGNDYLSDHSDMSNKGEQPLTGAARRRKRSSAARALKDKIAAETVDFELMKDVTNWLRSLRLHKYSPAFDGLVWQQVVQMTDEDMLRAGVNTLGARRKLLKVFENVMRHCDENGVDYKNAAAAAAAGGGNATTTTTNPSNTKPAPIIEEESTQSNSDSTPTDTPITPTTTTTTTNTPLDEQS</sequence>
<accession>A0AAD7V5W3</accession>
<feature type="compositionally biased region" description="Low complexity" evidence="4">
    <location>
        <begin position="656"/>
        <end position="686"/>
    </location>
</feature>
<dbReference type="Proteomes" id="UP001234581">
    <property type="component" value="Unassembled WGS sequence"/>
</dbReference>
<protein>
    <recommendedName>
        <fullName evidence="5">SAM domain-containing protein</fullName>
    </recommendedName>
</protein>
<feature type="compositionally biased region" description="Low complexity" evidence="4">
    <location>
        <begin position="422"/>
        <end position="451"/>
    </location>
</feature>
<name>A0AAD7V5W3_9FUNG</name>
<comment type="subcellular location">
    <subcellularLocation>
        <location evidence="1">Cytoplasm</location>
    </subcellularLocation>
</comment>
<dbReference type="GO" id="GO:0003729">
    <property type="term" value="F:mRNA binding"/>
    <property type="evidence" value="ECO:0007669"/>
    <property type="project" value="TreeGrafter"/>
</dbReference>
<dbReference type="GO" id="GO:0000289">
    <property type="term" value="P:nuclear-transcribed mRNA poly(A) tail shortening"/>
    <property type="evidence" value="ECO:0007669"/>
    <property type="project" value="TreeGrafter"/>
</dbReference>
<dbReference type="GO" id="GO:0000932">
    <property type="term" value="C:P-body"/>
    <property type="evidence" value="ECO:0007669"/>
    <property type="project" value="TreeGrafter"/>
</dbReference>
<reference evidence="6 7" key="1">
    <citation type="submission" date="2023-03" db="EMBL/GenBank/DDBJ databases">
        <title>Genome sequence of Lichtheimia ornata CBS 291.66.</title>
        <authorList>
            <person name="Mohabir J.T."/>
            <person name="Shea T.P."/>
            <person name="Kurbessoian T."/>
            <person name="Berby B."/>
            <person name="Fontaine J."/>
            <person name="Livny J."/>
            <person name="Gnirke A."/>
            <person name="Stajich J.E."/>
            <person name="Cuomo C.A."/>
        </authorList>
    </citation>
    <scope>NUCLEOTIDE SEQUENCE [LARGE SCALE GENOMIC DNA]</scope>
    <source>
        <strain evidence="6">CBS 291.66</strain>
    </source>
</reference>
<evidence type="ECO:0000256" key="1">
    <source>
        <dbReference type="ARBA" id="ARBA00004496"/>
    </source>
</evidence>
<dbReference type="PANTHER" id="PTHR12515:SF5">
    <property type="entry name" value="PROTEIN SMAUG"/>
    <property type="match status" value="1"/>
</dbReference>
<dbReference type="AlphaFoldDB" id="A0AAD7V5W3"/>
<comment type="caution">
    <text evidence="6">The sequence shown here is derived from an EMBL/GenBank/DDBJ whole genome shotgun (WGS) entry which is preliminary data.</text>
</comment>
<evidence type="ECO:0000313" key="7">
    <source>
        <dbReference type="Proteomes" id="UP001234581"/>
    </source>
</evidence>
<evidence type="ECO:0000256" key="2">
    <source>
        <dbReference type="ARBA" id="ARBA00022490"/>
    </source>
</evidence>
<feature type="compositionally biased region" description="Basic and acidic residues" evidence="4">
    <location>
        <begin position="359"/>
        <end position="373"/>
    </location>
</feature>
<feature type="compositionally biased region" description="Basic residues" evidence="4">
    <location>
        <begin position="405"/>
        <end position="416"/>
    </location>
</feature>
<feature type="region of interest" description="Disordered" evidence="4">
    <location>
        <begin position="632"/>
        <end position="686"/>
    </location>
</feature>
<feature type="compositionally biased region" description="Polar residues" evidence="4">
    <location>
        <begin position="24"/>
        <end position="45"/>
    </location>
</feature>
<dbReference type="SUPFAM" id="SSF47769">
    <property type="entry name" value="SAM/Pointed domain"/>
    <property type="match status" value="1"/>
</dbReference>
<keyword evidence="2" id="KW-0963">Cytoplasm</keyword>
<evidence type="ECO:0000259" key="5">
    <source>
        <dbReference type="PROSITE" id="PS50105"/>
    </source>
</evidence>
<dbReference type="SMART" id="SM00454">
    <property type="entry name" value="SAM"/>
    <property type="match status" value="1"/>
</dbReference>
<dbReference type="Pfam" id="PF07647">
    <property type="entry name" value="SAM_2"/>
    <property type="match status" value="1"/>
</dbReference>
<dbReference type="InterPro" id="IPR050897">
    <property type="entry name" value="SMAUG/VTS1_RNA-bind"/>
</dbReference>
<feature type="compositionally biased region" description="Low complexity" evidence="4">
    <location>
        <begin position="461"/>
        <end position="470"/>
    </location>
</feature>
<feature type="compositionally biased region" description="Gly residues" evidence="4">
    <location>
        <begin position="319"/>
        <end position="336"/>
    </location>
</feature>
<feature type="region of interest" description="Disordered" evidence="4">
    <location>
        <begin position="23"/>
        <end position="45"/>
    </location>
</feature>
<dbReference type="PROSITE" id="PS50105">
    <property type="entry name" value="SAM_DOMAIN"/>
    <property type="match status" value="1"/>
</dbReference>
<feature type="region of interest" description="Disordered" evidence="4">
    <location>
        <begin position="308"/>
        <end position="534"/>
    </location>
</feature>
<feature type="compositionally biased region" description="Low complexity" evidence="4">
    <location>
        <begin position="632"/>
        <end position="641"/>
    </location>
</feature>
<evidence type="ECO:0000256" key="3">
    <source>
        <dbReference type="ARBA" id="ARBA00022884"/>
    </source>
</evidence>
<feature type="domain" description="SAM" evidence="5">
    <location>
        <begin position="555"/>
        <end position="613"/>
    </location>
</feature>
<feature type="compositionally biased region" description="Low complexity" evidence="4">
    <location>
        <begin position="337"/>
        <end position="355"/>
    </location>
</feature>
<dbReference type="PANTHER" id="PTHR12515">
    <property type="entry name" value="STERILE ALPHA MOTIF DOMAIN CONTAINING PROTEIN 4-RELATED"/>
    <property type="match status" value="1"/>
</dbReference>
<dbReference type="InterPro" id="IPR001660">
    <property type="entry name" value="SAM"/>
</dbReference>
<dbReference type="InterPro" id="IPR057327">
    <property type="entry name" value="Vts1_dom"/>
</dbReference>
<evidence type="ECO:0000313" key="6">
    <source>
        <dbReference type="EMBL" id="KAJ8659158.1"/>
    </source>
</evidence>
<feature type="region of interest" description="Disordered" evidence="4">
    <location>
        <begin position="268"/>
        <end position="295"/>
    </location>
</feature>
<keyword evidence="3" id="KW-0694">RNA-binding</keyword>
<dbReference type="Gene3D" id="1.10.150.50">
    <property type="entry name" value="Transcription Factor, Ets-1"/>
    <property type="match status" value="1"/>
</dbReference>
<gene>
    <name evidence="6" type="ORF">O0I10_005197</name>
</gene>
<dbReference type="EMBL" id="JARTCD010000020">
    <property type="protein sequence ID" value="KAJ8659158.1"/>
    <property type="molecule type" value="Genomic_DNA"/>
</dbReference>
<dbReference type="Pfam" id="PF25479">
    <property type="entry name" value="Vts1"/>
    <property type="match status" value="1"/>
</dbReference>
<feature type="compositionally biased region" description="Low complexity" evidence="4">
    <location>
        <begin position="380"/>
        <end position="404"/>
    </location>
</feature>
<dbReference type="GeneID" id="83212610"/>
<dbReference type="InterPro" id="IPR013761">
    <property type="entry name" value="SAM/pointed_sf"/>
</dbReference>
<dbReference type="RefSeq" id="XP_058344071.1">
    <property type="nucleotide sequence ID" value="XM_058485244.1"/>
</dbReference>